<reference evidence="1 2" key="1">
    <citation type="journal article" date="2019" name="Sci. Rep.">
        <title>Orb-weaving spider Araneus ventricosus genome elucidates the spidroin gene catalogue.</title>
        <authorList>
            <person name="Kono N."/>
            <person name="Nakamura H."/>
            <person name="Ohtoshi R."/>
            <person name="Moran D.A.P."/>
            <person name="Shinohara A."/>
            <person name="Yoshida Y."/>
            <person name="Fujiwara M."/>
            <person name="Mori M."/>
            <person name="Tomita M."/>
            <person name="Arakawa K."/>
        </authorList>
    </citation>
    <scope>NUCLEOTIDE SEQUENCE [LARGE SCALE GENOMIC DNA]</scope>
</reference>
<dbReference type="EMBL" id="BGPR01026342">
    <property type="protein sequence ID" value="GBN95958.1"/>
    <property type="molecule type" value="Genomic_DNA"/>
</dbReference>
<comment type="caution">
    <text evidence="1">The sequence shown here is derived from an EMBL/GenBank/DDBJ whole genome shotgun (WGS) entry which is preliminary data.</text>
</comment>
<proteinExistence type="predicted"/>
<evidence type="ECO:0000313" key="1">
    <source>
        <dbReference type="EMBL" id="GBN95958.1"/>
    </source>
</evidence>
<organism evidence="1 2">
    <name type="scientific">Araneus ventricosus</name>
    <name type="common">Orbweaver spider</name>
    <name type="synonym">Epeira ventricosa</name>
    <dbReference type="NCBI Taxonomy" id="182803"/>
    <lineage>
        <taxon>Eukaryota</taxon>
        <taxon>Metazoa</taxon>
        <taxon>Ecdysozoa</taxon>
        <taxon>Arthropoda</taxon>
        <taxon>Chelicerata</taxon>
        <taxon>Arachnida</taxon>
        <taxon>Araneae</taxon>
        <taxon>Araneomorphae</taxon>
        <taxon>Entelegynae</taxon>
        <taxon>Araneoidea</taxon>
        <taxon>Araneidae</taxon>
        <taxon>Araneus</taxon>
    </lineage>
</organism>
<gene>
    <name evidence="1" type="ORF">AVEN_74620_1</name>
</gene>
<dbReference type="AlphaFoldDB" id="A0A4Y2T5R6"/>
<name>A0A4Y2T5R6_ARAVE</name>
<sequence length="106" mass="12125">MIHYLSGMLRVYPATIITDAQVAQAWFTQVKKRSVHFLKNSILLPAVSCGTIQRPLGRTQSAPLPLGHPMLQPQAILLSPQQNEQYAREKRLCEQQQHNLLKQVRR</sequence>
<keyword evidence="2" id="KW-1185">Reference proteome</keyword>
<dbReference type="OrthoDB" id="5232919at2759"/>
<protein>
    <submittedName>
        <fullName evidence="1">Uncharacterized protein</fullName>
    </submittedName>
</protein>
<evidence type="ECO:0000313" key="2">
    <source>
        <dbReference type="Proteomes" id="UP000499080"/>
    </source>
</evidence>
<accession>A0A4Y2T5R6</accession>
<dbReference type="Proteomes" id="UP000499080">
    <property type="component" value="Unassembled WGS sequence"/>
</dbReference>